<name>A0AAV2KW83_KNICA</name>
<feature type="region of interest" description="Disordered" evidence="1">
    <location>
        <begin position="1"/>
        <end position="78"/>
    </location>
</feature>
<dbReference type="Proteomes" id="UP001497482">
    <property type="component" value="Chromosome 2"/>
</dbReference>
<proteinExistence type="predicted"/>
<evidence type="ECO:0000313" key="2">
    <source>
        <dbReference type="EMBL" id="CAL1592928.1"/>
    </source>
</evidence>
<evidence type="ECO:0000313" key="3">
    <source>
        <dbReference type="Proteomes" id="UP001497482"/>
    </source>
</evidence>
<gene>
    <name evidence="2" type="ORF">KC01_LOCUS22107</name>
</gene>
<dbReference type="EMBL" id="OZ035824">
    <property type="protein sequence ID" value="CAL1592928.1"/>
    <property type="molecule type" value="Genomic_DNA"/>
</dbReference>
<keyword evidence="3" id="KW-1185">Reference proteome</keyword>
<protein>
    <submittedName>
        <fullName evidence="2">Uncharacterized protein</fullName>
    </submittedName>
</protein>
<evidence type="ECO:0000256" key="1">
    <source>
        <dbReference type="SAM" id="MobiDB-lite"/>
    </source>
</evidence>
<dbReference type="AlphaFoldDB" id="A0AAV2KW83"/>
<sequence>MCSARNSKDTAQNPQAPWPLVEDPSLERDNRPRRAKGTQQDTSNPCIIAPTGFSDFDKAKGKRHSQKKLREFSSNALQ</sequence>
<organism evidence="2 3">
    <name type="scientific">Knipowitschia caucasica</name>
    <name type="common">Caucasian dwarf goby</name>
    <name type="synonym">Pomatoschistus caucasicus</name>
    <dbReference type="NCBI Taxonomy" id="637954"/>
    <lineage>
        <taxon>Eukaryota</taxon>
        <taxon>Metazoa</taxon>
        <taxon>Chordata</taxon>
        <taxon>Craniata</taxon>
        <taxon>Vertebrata</taxon>
        <taxon>Euteleostomi</taxon>
        <taxon>Actinopterygii</taxon>
        <taxon>Neopterygii</taxon>
        <taxon>Teleostei</taxon>
        <taxon>Neoteleostei</taxon>
        <taxon>Acanthomorphata</taxon>
        <taxon>Gobiaria</taxon>
        <taxon>Gobiiformes</taxon>
        <taxon>Gobioidei</taxon>
        <taxon>Gobiidae</taxon>
        <taxon>Gobiinae</taxon>
        <taxon>Knipowitschia</taxon>
    </lineage>
</organism>
<reference evidence="2 3" key="1">
    <citation type="submission" date="2024-04" db="EMBL/GenBank/DDBJ databases">
        <authorList>
            <person name="Waldvogel A.-M."/>
            <person name="Schoenle A."/>
        </authorList>
    </citation>
    <scope>NUCLEOTIDE SEQUENCE [LARGE SCALE GENOMIC DNA]</scope>
</reference>
<accession>A0AAV2KW83</accession>